<gene>
    <name evidence="2" type="ORF">Ciccas_008096</name>
</gene>
<feature type="region of interest" description="Disordered" evidence="1">
    <location>
        <begin position="44"/>
        <end position="77"/>
    </location>
</feature>
<dbReference type="EMBL" id="JBJKFK010001356">
    <property type="protein sequence ID" value="KAL3313300.1"/>
    <property type="molecule type" value="Genomic_DNA"/>
</dbReference>
<name>A0ABD2Q1E3_9PLAT</name>
<sequence>REKVCKRSLKERHCTSSLAKFINSRSRGISRSFCAEDVNPAIDKEKKRHKQHRVLSLSRSHEAHTDDSSFSPTSSDDPFSVTAGLLYSSLRRSRRSYATGLNSSGYSSFQLPRMLESSSVFSVSTQLPLELCSVVAWSGKGGRRASGNNGPLFCFTGREENCDYATVPPTNTPVDVFDSGSSATPVRTRRKSDPEQWQKVVEKEGLSVKEKPIREPQTEDFSVNELASYLEYMVTIPGGRMSEMAQRMYL</sequence>
<evidence type="ECO:0000313" key="2">
    <source>
        <dbReference type="EMBL" id="KAL3313300.1"/>
    </source>
</evidence>
<protein>
    <recommendedName>
        <fullName evidence="4">Peroxide-inducible transcript 1 protein</fullName>
    </recommendedName>
</protein>
<feature type="non-terminal residue" evidence="2">
    <location>
        <position position="1"/>
    </location>
</feature>
<evidence type="ECO:0008006" key="4">
    <source>
        <dbReference type="Google" id="ProtNLM"/>
    </source>
</evidence>
<evidence type="ECO:0000313" key="3">
    <source>
        <dbReference type="Proteomes" id="UP001626550"/>
    </source>
</evidence>
<evidence type="ECO:0000256" key="1">
    <source>
        <dbReference type="SAM" id="MobiDB-lite"/>
    </source>
</evidence>
<comment type="caution">
    <text evidence="2">The sequence shown here is derived from an EMBL/GenBank/DDBJ whole genome shotgun (WGS) entry which is preliminary data.</text>
</comment>
<proteinExistence type="predicted"/>
<feature type="compositionally biased region" description="Low complexity" evidence="1">
    <location>
        <begin position="68"/>
        <end position="77"/>
    </location>
</feature>
<dbReference type="AlphaFoldDB" id="A0ABD2Q1E3"/>
<reference evidence="2 3" key="1">
    <citation type="submission" date="2024-11" db="EMBL/GenBank/DDBJ databases">
        <title>Adaptive evolution of stress response genes in parasites aligns with host niche diversity.</title>
        <authorList>
            <person name="Hahn C."/>
            <person name="Resl P."/>
        </authorList>
    </citation>
    <scope>NUCLEOTIDE SEQUENCE [LARGE SCALE GENOMIC DNA]</scope>
    <source>
        <strain evidence="2">EGGRZ-B1_66</strain>
        <tissue evidence="2">Body</tissue>
    </source>
</reference>
<accession>A0ABD2Q1E3</accession>
<organism evidence="2 3">
    <name type="scientific">Cichlidogyrus casuarinus</name>
    <dbReference type="NCBI Taxonomy" id="1844966"/>
    <lineage>
        <taxon>Eukaryota</taxon>
        <taxon>Metazoa</taxon>
        <taxon>Spiralia</taxon>
        <taxon>Lophotrochozoa</taxon>
        <taxon>Platyhelminthes</taxon>
        <taxon>Monogenea</taxon>
        <taxon>Monopisthocotylea</taxon>
        <taxon>Dactylogyridea</taxon>
        <taxon>Ancyrocephalidae</taxon>
        <taxon>Cichlidogyrus</taxon>
    </lineage>
</organism>
<dbReference type="Proteomes" id="UP001626550">
    <property type="component" value="Unassembled WGS sequence"/>
</dbReference>
<keyword evidence="3" id="KW-1185">Reference proteome</keyword>